<accession>A0A8K0P5W8</accession>
<dbReference type="PANTHER" id="PTHR21646:SF76">
    <property type="entry name" value="UBIQUITIN CARBOXYL-TERMINAL HYDROLASE 32"/>
    <property type="match status" value="1"/>
</dbReference>
<dbReference type="PROSITE" id="PS50235">
    <property type="entry name" value="USP_3"/>
    <property type="match status" value="1"/>
</dbReference>
<dbReference type="Pfam" id="PF00443">
    <property type="entry name" value="UCH"/>
    <property type="match status" value="1"/>
</dbReference>
<sequence>MDFCLEAFTKEEHLGEDEKYYCSQCRTHQLASKTLQIWRLPPILIVHLKRFQYVNGKWIKSQKVVNFPFSNFDPTAYLASVPRQTVIRHLELKGLRELKQKMNVAKPHASTNGVSSPTVSSPTEDKGTLETVLKPKPSFSEHKVTTKRNSLVFDEIRDLRARFCDKRGDTVELIGSATEEEAVECSEQDVEEEGVDVLERLPNGDLGRCLGLAGRTRGRISSTSLATHPIGDGSLQDFHQHRLIPGVDPFDIKYNLYAVVCHSGKLGGGHYVSYACNPNGKWYCYNDSSCKEVTESQIDTSSAYMLFYERRGLCQQQYMPNIEGKVPDTRDLDEEFDSDLKKLCCVM</sequence>
<name>A0A8K0P5W8_LADFU</name>
<dbReference type="GO" id="GO:0005794">
    <property type="term" value="C:Golgi apparatus"/>
    <property type="evidence" value="ECO:0007669"/>
    <property type="project" value="TreeGrafter"/>
</dbReference>
<proteinExistence type="predicted"/>
<dbReference type="AlphaFoldDB" id="A0A8K0P5W8"/>
<evidence type="ECO:0000313" key="5">
    <source>
        <dbReference type="EMBL" id="KAG8233418.1"/>
    </source>
</evidence>
<dbReference type="InterPro" id="IPR050185">
    <property type="entry name" value="Ub_carboxyl-term_hydrolase"/>
</dbReference>
<dbReference type="InterPro" id="IPR018200">
    <property type="entry name" value="USP_CS"/>
</dbReference>
<dbReference type="EMBL" id="KZ308717">
    <property type="protein sequence ID" value="KAG8233418.1"/>
    <property type="molecule type" value="Genomic_DNA"/>
</dbReference>
<evidence type="ECO:0000256" key="2">
    <source>
        <dbReference type="ARBA" id="ARBA00012759"/>
    </source>
</evidence>
<reference evidence="5" key="1">
    <citation type="submission" date="2013-04" db="EMBL/GenBank/DDBJ databases">
        <authorList>
            <person name="Qu J."/>
            <person name="Murali S.C."/>
            <person name="Bandaranaike D."/>
            <person name="Bellair M."/>
            <person name="Blankenburg K."/>
            <person name="Chao H."/>
            <person name="Dinh H."/>
            <person name="Doddapaneni H."/>
            <person name="Downs B."/>
            <person name="Dugan-Rocha S."/>
            <person name="Elkadiri S."/>
            <person name="Gnanaolivu R.D."/>
            <person name="Hernandez B."/>
            <person name="Javaid M."/>
            <person name="Jayaseelan J.C."/>
            <person name="Lee S."/>
            <person name="Li M."/>
            <person name="Ming W."/>
            <person name="Munidasa M."/>
            <person name="Muniz J."/>
            <person name="Nguyen L."/>
            <person name="Ongeri F."/>
            <person name="Osuji N."/>
            <person name="Pu L.-L."/>
            <person name="Puazo M."/>
            <person name="Qu C."/>
            <person name="Quiroz J."/>
            <person name="Raj R."/>
            <person name="Weissenberger G."/>
            <person name="Xin Y."/>
            <person name="Zou X."/>
            <person name="Han Y."/>
            <person name="Richards S."/>
            <person name="Worley K."/>
            <person name="Muzny D."/>
            <person name="Gibbs R."/>
        </authorList>
    </citation>
    <scope>NUCLEOTIDE SEQUENCE</scope>
    <source>
        <strain evidence="5">Sampled in the wild</strain>
    </source>
</reference>
<dbReference type="PROSITE" id="PS00973">
    <property type="entry name" value="USP_2"/>
    <property type="match status" value="1"/>
</dbReference>
<comment type="catalytic activity">
    <reaction evidence="1">
        <text>Thiol-dependent hydrolysis of ester, thioester, amide, peptide and isopeptide bonds formed by the C-terminal Gly of ubiquitin (a 76-residue protein attached to proteins as an intracellular targeting signal).</text>
        <dbReference type="EC" id="3.4.19.12"/>
    </reaction>
</comment>
<dbReference type="InterPro" id="IPR038765">
    <property type="entry name" value="Papain-like_cys_pep_sf"/>
</dbReference>
<dbReference type="OrthoDB" id="265776at2759"/>
<dbReference type="PANTHER" id="PTHR21646">
    <property type="entry name" value="UBIQUITIN CARBOXYL-TERMINAL HYDROLASE"/>
    <property type="match status" value="1"/>
</dbReference>
<comment type="caution">
    <text evidence="5">The sequence shown here is derived from an EMBL/GenBank/DDBJ whole genome shotgun (WGS) entry which is preliminary data.</text>
</comment>
<gene>
    <name evidence="5" type="ORF">J437_LFUL013412</name>
</gene>
<feature type="region of interest" description="Disordered" evidence="3">
    <location>
        <begin position="104"/>
        <end position="135"/>
    </location>
</feature>
<reference evidence="5" key="2">
    <citation type="submission" date="2017-10" db="EMBL/GenBank/DDBJ databases">
        <title>Ladona fulva Genome sequencing and assembly.</title>
        <authorList>
            <person name="Murali S."/>
            <person name="Richards S."/>
            <person name="Bandaranaike D."/>
            <person name="Bellair M."/>
            <person name="Blankenburg K."/>
            <person name="Chao H."/>
            <person name="Dinh H."/>
            <person name="Doddapaneni H."/>
            <person name="Dugan-Rocha S."/>
            <person name="Elkadiri S."/>
            <person name="Gnanaolivu R."/>
            <person name="Hernandez B."/>
            <person name="Skinner E."/>
            <person name="Javaid M."/>
            <person name="Lee S."/>
            <person name="Li M."/>
            <person name="Ming W."/>
            <person name="Munidasa M."/>
            <person name="Muniz J."/>
            <person name="Nguyen L."/>
            <person name="Hughes D."/>
            <person name="Osuji N."/>
            <person name="Pu L.-L."/>
            <person name="Puazo M."/>
            <person name="Qu C."/>
            <person name="Quiroz J."/>
            <person name="Raj R."/>
            <person name="Weissenberger G."/>
            <person name="Xin Y."/>
            <person name="Zou X."/>
            <person name="Han Y."/>
            <person name="Worley K."/>
            <person name="Muzny D."/>
            <person name="Gibbs R."/>
        </authorList>
    </citation>
    <scope>NUCLEOTIDE SEQUENCE</scope>
    <source>
        <strain evidence="5">Sampled in the wild</strain>
    </source>
</reference>
<evidence type="ECO:0000259" key="4">
    <source>
        <dbReference type="PROSITE" id="PS50235"/>
    </source>
</evidence>
<keyword evidence="6" id="KW-1185">Reference proteome</keyword>
<protein>
    <recommendedName>
        <fullName evidence="2">ubiquitinyl hydrolase 1</fullName>
        <ecNumber evidence="2">3.4.19.12</ecNumber>
    </recommendedName>
</protein>
<dbReference type="Gene3D" id="3.90.70.10">
    <property type="entry name" value="Cysteine proteinases"/>
    <property type="match status" value="1"/>
</dbReference>
<dbReference type="EC" id="3.4.19.12" evidence="2"/>
<dbReference type="InterPro" id="IPR028889">
    <property type="entry name" value="USP"/>
</dbReference>
<feature type="compositionally biased region" description="Polar residues" evidence="3">
    <location>
        <begin position="109"/>
        <end position="122"/>
    </location>
</feature>
<dbReference type="Proteomes" id="UP000792457">
    <property type="component" value="Unassembled WGS sequence"/>
</dbReference>
<dbReference type="SUPFAM" id="SSF54001">
    <property type="entry name" value="Cysteine proteinases"/>
    <property type="match status" value="1"/>
</dbReference>
<evidence type="ECO:0000256" key="3">
    <source>
        <dbReference type="SAM" id="MobiDB-lite"/>
    </source>
</evidence>
<evidence type="ECO:0000313" key="6">
    <source>
        <dbReference type="Proteomes" id="UP000792457"/>
    </source>
</evidence>
<dbReference type="GO" id="GO:0004843">
    <property type="term" value="F:cysteine-type deubiquitinase activity"/>
    <property type="evidence" value="ECO:0007669"/>
    <property type="project" value="UniProtKB-EC"/>
</dbReference>
<feature type="domain" description="USP" evidence="4">
    <location>
        <begin position="1"/>
        <end position="311"/>
    </location>
</feature>
<evidence type="ECO:0000256" key="1">
    <source>
        <dbReference type="ARBA" id="ARBA00000707"/>
    </source>
</evidence>
<organism evidence="5 6">
    <name type="scientific">Ladona fulva</name>
    <name type="common">Scarce chaser dragonfly</name>
    <name type="synonym">Libellula fulva</name>
    <dbReference type="NCBI Taxonomy" id="123851"/>
    <lineage>
        <taxon>Eukaryota</taxon>
        <taxon>Metazoa</taxon>
        <taxon>Ecdysozoa</taxon>
        <taxon>Arthropoda</taxon>
        <taxon>Hexapoda</taxon>
        <taxon>Insecta</taxon>
        <taxon>Pterygota</taxon>
        <taxon>Palaeoptera</taxon>
        <taxon>Odonata</taxon>
        <taxon>Epiprocta</taxon>
        <taxon>Anisoptera</taxon>
        <taxon>Libelluloidea</taxon>
        <taxon>Libellulidae</taxon>
        <taxon>Ladona</taxon>
    </lineage>
</organism>
<dbReference type="InterPro" id="IPR001394">
    <property type="entry name" value="Peptidase_C19_UCH"/>
</dbReference>
<dbReference type="GO" id="GO:0016579">
    <property type="term" value="P:protein deubiquitination"/>
    <property type="evidence" value="ECO:0007669"/>
    <property type="project" value="InterPro"/>
</dbReference>